<dbReference type="PANTHER" id="PTHR12242:SF22">
    <property type="entry name" value="OS02G0130600 PROTEIN"/>
    <property type="match status" value="1"/>
</dbReference>
<comment type="caution">
    <text evidence="3">The sequence shown here is derived from an EMBL/GenBank/DDBJ whole genome shotgun (WGS) entry which is preliminary data.</text>
</comment>
<gene>
    <name evidence="3" type="ORF">Agub_g6972</name>
</gene>
<feature type="region of interest" description="Disordered" evidence="1">
    <location>
        <begin position="153"/>
        <end position="175"/>
    </location>
</feature>
<feature type="region of interest" description="Disordered" evidence="1">
    <location>
        <begin position="39"/>
        <end position="63"/>
    </location>
</feature>
<protein>
    <submittedName>
        <fullName evidence="3">Uncharacterized protein</fullName>
    </submittedName>
</protein>
<dbReference type="PANTHER" id="PTHR12242">
    <property type="entry name" value="OS02G0130600 PROTEIN-RELATED"/>
    <property type="match status" value="1"/>
</dbReference>
<feature type="transmembrane region" description="Helical" evidence="2">
    <location>
        <begin position="87"/>
        <end position="109"/>
    </location>
</feature>
<feature type="transmembrane region" description="Helical" evidence="2">
    <location>
        <begin position="309"/>
        <end position="329"/>
    </location>
</feature>
<keyword evidence="2" id="KW-0812">Transmembrane</keyword>
<sequence>MESLLQSSELQAHLVLALAGLSSAYIALARPTLTHRRNAANTKHKAASNGSAPGSGSDSSHGSPPATLFEAGCSPALSSTTLAAMRAVLAIYIFTLGGLQLSKLGGFVFKFYTIWNWWLLGLYFALAAVASALCARAEKAAAAATTVGTRASTVADGSAQQRGPEGATSTGDRKQEQQQQPAAAWLHRATPLSRACHALFMVNSSTVVIVDVVCWAVLYPMLSRGPQTEEVTRIIRRLLLSFTSYNQHGLNALFIFCDLLANRQRLAFHAVGPLGLWSLAYSGWAHAWHAMSGNWLYPFLDTSKPWAPVAYLGLYAVHWLAFGLVALLYRVKGALYDRFGVSYGAPEVQESSQEEVYGVVRAKKD</sequence>
<keyword evidence="2" id="KW-1133">Transmembrane helix</keyword>
<keyword evidence="4" id="KW-1185">Reference proteome</keyword>
<feature type="transmembrane region" description="Helical" evidence="2">
    <location>
        <begin position="115"/>
        <end position="135"/>
    </location>
</feature>
<accession>A0AAD3DRY5</accession>
<name>A0AAD3DRY5_9CHLO</name>
<evidence type="ECO:0000313" key="4">
    <source>
        <dbReference type="Proteomes" id="UP001054857"/>
    </source>
</evidence>
<feature type="transmembrane region" description="Helical" evidence="2">
    <location>
        <begin position="12"/>
        <end position="28"/>
    </location>
</feature>
<dbReference type="AlphaFoldDB" id="A0AAD3DRY5"/>
<reference evidence="3 4" key="1">
    <citation type="journal article" date="2021" name="Sci. Rep.">
        <title>Genome sequencing of the multicellular alga Astrephomene provides insights into convergent evolution of germ-soma differentiation.</title>
        <authorList>
            <person name="Yamashita S."/>
            <person name="Yamamoto K."/>
            <person name="Matsuzaki R."/>
            <person name="Suzuki S."/>
            <person name="Yamaguchi H."/>
            <person name="Hirooka S."/>
            <person name="Minakuchi Y."/>
            <person name="Miyagishima S."/>
            <person name="Kawachi M."/>
            <person name="Toyoda A."/>
            <person name="Nozaki H."/>
        </authorList>
    </citation>
    <scope>NUCLEOTIDE SEQUENCE [LARGE SCALE GENOMIC DNA]</scope>
    <source>
        <strain evidence="3 4">NIES-4017</strain>
    </source>
</reference>
<dbReference type="GO" id="GO:0016020">
    <property type="term" value="C:membrane"/>
    <property type="evidence" value="ECO:0007669"/>
    <property type="project" value="TreeGrafter"/>
</dbReference>
<organism evidence="3 4">
    <name type="scientific">Astrephomene gubernaculifera</name>
    <dbReference type="NCBI Taxonomy" id="47775"/>
    <lineage>
        <taxon>Eukaryota</taxon>
        <taxon>Viridiplantae</taxon>
        <taxon>Chlorophyta</taxon>
        <taxon>core chlorophytes</taxon>
        <taxon>Chlorophyceae</taxon>
        <taxon>CS clade</taxon>
        <taxon>Chlamydomonadales</taxon>
        <taxon>Astrephomenaceae</taxon>
        <taxon>Astrephomene</taxon>
    </lineage>
</organism>
<keyword evidence="2" id="KW-0472">Membrane</keyword>
<evidence type="ECO:0000256" key="2">
    <source>
        <dbReference type="SAM" id="Phobius"/>
    </source>
</evidence>
<proteinExistence type="predicted"/>
<evidence type="ECO:0000256" key="1">
    <source>
        <dbReference type="SAM" id="MobiDB-lite"/>
    </source>
</evidence>
<dbReference type="EMBL" id="BMAR01000010">
    <property type="protein sequence ID" value="GFR45578.1"/>
    <property type="molecule type" value="Genomic_DNA"/>
</dbReference>
<feature type="compositionally biased region" description="Low complexity" evidence="1">
    <location>
        <begin position="47"/>
        <end position="63"/>
    </location>
</feature>
<evidence type="ECO:0000313" key="3">
    <source>
        <dbReference type="EMBL" id="GFR45578.1"/>
    </source>
</evidence>
<feature type="transmembrane region" description="Helical" evidence="2">
    <location>
        <begin position="268"/>
        <end position="289"/>
    </location>
</feature>
<dbReference type="Proteomes" id="UP001054857">
    <property type="component" value="Unassembled WGS sequence"/>
</dbReference>